<sequence length="460" mass="52663">MLKLFNTMSRQVHDFTPIDPNRVTMYACGPTVYDYSSIGNLSKYIGDDLLRRVLEANGYTVEHVMNITDVGHLESDADEGEDKLEKGAKAQGRTVWEVAKFFEEYHFKSSDALNIWRPSIVARATEHVQEMVKLIQRLEEKGFTYRSDSAIYFDTSKFPSYTKLSRQKLAEKETGARVEVVVDQQKKNPADFVLWFFTVGHFANHTMRWNSPWGEGFPGWHIECSAMSMLYLGNTLDIHTGGIDHIPVHHTNEIAQSEAATGEEFVRFWVHHRFILVEGEKMSKSKKNVYTIDDLVAKGFDPLALRYLFMTAHYRDPINFTWNSLEGAQNALSSLREASREWDKPNSNTSIYYQKFLEAASNDLNTPQAIATMWEMVKSNEPPIQKAADLLAMDKILGLGLNEYIGQKTEVPTEVQELVEKRERARGSKDFAESDRLRHEIKKLGFDVQDTSTGPRLKKL</sequence>
<feature type="binding site" evidence="9">
    <location>
        <position position="253"/>
    </location>
    <ligand>
        <name>Zn(2+)</name>
        <dbReference type="ChEBI" id="CHEBI:29105"/>
    </ligand>
</feature>
<dbReference type="InterPro" id="IPR015803">
    <property type="entry name" value="Cys-tRNA-ligase"/>
</dbReference>
<dbReference type="NCBIfam" id="TIGR00435">
    <property type="entry name" value="cysS"/>
    <property type="match status" value="1"/>
</dbReference>
<dbReference type="InterPro" id="IPR032678">
    <property type="entry name" value="tRNA-synt_1_cat_dom"/>
</dbReference>
<reference evidence="12 13" key="1">
    <citation type="journal article" date="2016" name="Nat. Commun.">
        <title>Thousands of microbial genomes shed light on interconnected biogeochemical processes in an aquifer system.</title>
        <authorList>
            <person name="Anantharaman K."/>
            <person name="Brown C.T."/>
            <person name="Hug L.A."/>
            <person name="Sharon I."/>
            <person name="Castelle C.J."/>
            <person name="Probst A.J."/>
            <person name="Thomas B.C."/>
            <person name="Singh A."/>
            <person name="Wilkins M.J."/>
            <person name="Karaoz U."/>
            <person name="Brodie E.L."/>
            <person name="Williams K.H."/>
            <person name="Hubbard S.S."/>
            <person name="Banfield J.F."/>
        </authorList>
    </citation>
    <scope>NUCLEOTIDE SEQUENCE [LARGE SCALE GENOMIC DNA]</scope>
</reference>
<keyword evidence="9" id="KW-0963">Cytoplasm</keyword>
<dbReference type="Gene3D" id="1.20.120.640">
    <property type="entry name" value="Anticodon-binding domain of a subclass of class I aminoacyl-tRNA synthetases"/>
    <property type="match status" value="1"/>
</dbReference>
<accession>A0A1F5KJ49</accession>
<comment type="catalytic activity">
    <reaction evidence="9">
        <text>tRNA(Cys) + L-cysteine + ATP = L-cysteinyl-tRNA(Cys) + AMP + diphosphate</text>
        <dbReference type="Rhea" id="RHEA:17773"/>
        <dbReference type="Rhea" id="RHEA-COMP:9661"/>
        <dbReference type="Rhea" id="RHEA-COMP:9679"/>
        <dbReference type="ChEBI" id="CHEBI:30616"/>
        <dbReference type="ChEBI" id="CHEBI:33019"/>
        <dbReference type="ChEBI" id="CHEBI:35235"/>
        <dbReference type="ChEBI" id="CHEBI:78442"/>
        <dbReference type="ChEBI" id="CHEBI:78517"/>
        <dbReference type="ChEBI" id="CHEBI:456215"/>
        <dbReference type="EC" id="6.1.1.16"/>
    </reaction>
</comment>
<dbReference type="GO" id="GO:0008270">
    <property type="term" value="F:zinc ion binding"/>
    <property type="evidence" value="ECO:0007669"/>
    <property type="project" value="UniProtKB-UniRule"/>
</dbReference>
<dbReference type="GO" id="GO:0004817">
    <property type="term" value="F:cysteine-tRNA ligase activity"/>
    <property type="evidence" value="ECO:0007669"/>
    <property type="project" value="UniProtKB-UniRule"/>
</dbReference>
<evidence type="ECO:0000256" key="1">
    <source>
        <dbReference type="ARBA" id="ARBA00011245"/>
    </source>
</evidence>
<gene>
    <name evidence="9" type="primary">cysS</name>
    <name evidence="12" type="ORF">A3D25_02920</name>
</gene>
<keyword evidence="4 9" id="KW-0547">Nucleotide-binding</keyword>
<comment type="subunit">
    <text evidence="1 9">Monomer.</text>
</comment>
<dbReference type="SUPFAM" id="SSF47323">
    <property type="entry name" value="Anticodon-binding domain of a subclass of class I aminoacyl-tRNA synthetases"/>
    <property type="match status" value="1"/>
</dbReference>
<evidence type="ECO:0000313" key="12">
    <source>
        <dbReference type="EMBL" id="OGE40966.1"/>
    </source>
</evidence>
<dbReference type="InterPro" id="IPR024909">
    <property type="entry name" value="Cys-tRNA/MSH_ligase"/>
</dbReference>
<comment type="similarity">
    <text evidence="9">Belongs to the class-I aminoacyl-tRNA synthetase family.</text>
</comment>
<dbReference type="PANTHER" id="PTHR10890:SF3">
    <property type="entry name" value="CYSTEINE--TRNA LIGASE, CYTOPLASMIC"/>
    <property type="match status" value="1"/>
</dbReference>
<dbReference type="PRINTS" id="PR00983">
    <property type="entry name" value="TRNASYNTHCYS"/>
</dbReference>
<keyword evidence="3 9" id="KW-0479">Metal-binding</keyword>
<evidence type="ECO:0000256" key="5">
    <source>
        <dbReference type="ARBA" id="ARBA00022833"/>
    </source>
</evidence>
<dbReference type="Pfam" id="PF23493">
    <property type="entry name" value="CysS_C"/>
    <property type="match status" value="1"/>
</dbReference>
<evidence type="ECO:0000256" key="7">
    <source>
        <dbReference type="ARBA" id="ARBA00022917"/>
    </source>
</evidence>
<comment type="caution">
    <text evidence="12">The sequence shown here is derived from an EMBL/GenBank/DDBJ whole genome shotgun (WGS) entry which is preliminary data.</text>
</comment>
<dbReference type="AlphaFoldDB" id="A0A1F5KJ49"/>
<evidence type="ECO:0000256" key="8">
    <source>
        <dbReference type="ARBA" id="ARBA00023146"/>
    </source>
</evidence>
<keyword evidence="2 9" id="KW-0436">Ligase</keyword>
<dbReference type="Gene3D" id="3.40.50.620">
    <property type="entry name" value="HUPs"/>
    <property type="match status" value="1"/>
</dbReference>
<feature type="binding site" evidence="9">
    <location>
        <position position="284"/>
    </location>
    <ligand>
        <name>ATP</name>
        <dbReference type="ChEBI" id="CHEBI:30616"/>
    </ligand>
</feature>
<evidence type="ECO:0000259" key="11">
    <source>
        <dbReference type="Pfam" id="PF23493"/>
    </source>
</evidence>
<organism evidence="12 13">
    <name type="scientific">Candidatus Daviesbacteria bacterium RIFCSPHIGHO2_02_FULL_43_12</name>
    <dbReference type="NCBI Taxonomy" id="1797776"/>
    <lineage>
        <taxon>Bacteria</taxon>
        <taxon>Candidatus Daviesiibacteriota</taxon>
    </lineage>
</organism>
<dbReference type="CDD" id="cd00672">
    <property type="entry name" value="CysRS_core"/>
    <property type="match status" value="1"/>
</dbReference>
<feature type="domain" description="Cysteinyl-tRNA ligase anticodon binding" evidence="11">
    <location>
        <begin position="410"/>
        <end position="451"/>
    </location>
</feature>
<evidence type="ECO:0000259" key="10">
    <source>
        <dbReference type="Pfam" id="PF01406"/>
    </source>
</evidence>
<comment type="caution">
    <text evidence="9">Lacks conserved residue(s) required for the propagation of feature annotation.</text>
</comment>
<keyword evidence="8 9" id="KW-0030">Aminoacyl-tRNA synthetase</keyword>
<keyword evidence="5 9" id="KW-0862">Zinc</keyword>
<dbReference type="GO" id="GO:0005524">
    <property type="term" value="F:ATP binding"/>
    <property type="evidence" value="ECO:0007669"/>
    <property type="project" value="UniProtKB-UniRule"/>
</dbReference>
<dbReference type="GO" id="GO:0006423">
    <property type="term" value="P:cysteinyl-tRNA aminoacylation"/>
    <property type="evidence" value="ECO:0007669"/>
    <property type="project" value="UniProtKB-UniRule"/>
</dbReference>
<dbReference type="GO" id="GO:0005829">
    <property type="term" value="C:cytosol"/>
    <property type="evidence" value="ECO:0007669"/>
    <property type="project" value="TreeGrafter"/>
</dbReference>
<evidence type="ECO:0000256" key="3">
    <source>
        <dbReference type="ARBA" id="ARBA00022723"/>
    </source>
</evidence>
<dbReference type="PANTHER" id="PTHR10890">
    <property type="entry name" value="CYSTEINYL-TRNA SYNTHETASE"/>
    <property type="match status" value="1"/>
</dbReference>
<dbReference type="InterPro" id="IPR009080">
    <property type="entry name" value="tRNAsynth_Ia_anticodon-bd"/>
</dbReference>
<proteinExistence type="inferred from homology"/>
<feature type="short sequence motif" description="'KMSKS' region" evidence="9">
    <location>
        <begin position="281"/>
        <end position="285"/>
    </location>
</feature>
<comment type="cofactor">
    <cofactor evidence="9">
        <name>Zn(2+)</name>
        <dbReference type="ChEBI" id="CHEBI:29105"/>
    </cofactor>
    <text evidence="9">Binds 1 zinc ion per subunit.</text>
</comment>
<feature type="binding site" evidence="9">
    <location>
        <position position="224"/>
    </location>
    <ligand>
        <name>Zn(2+)</name>
        <dbReference type="ChEBI" id="CHEBI:29105"/>
    </ligand>
</feature>
<evidence type="ECO:0000256" key="2">
    <source>
        <dbReference type="ARBA" id="ARBA00022598"/>
    </source>
</evidence>
<dbReference type="InterPro" id="IPR014729">
    <property type="entry name" value="Rossmann-like_a/b/a_fold"/>
</dbReference>
<feature type="domain" description="tRNA synthetases class I catalytic" evidence="10">
    <location>
        <begin position="15"/>
        <end position="329"/>
    </location>
</feature>
<feature type="binding site" evidence="9">
    <location>
        <position position="28"/>
    </location>
    <ligand>
        <name>Zn(2+)</name>
        <dbReference type="ChEBI" id="CHEBI:29105"/>
    </ligand>
</feature>
<evidence type="ECO:0000256" key="6">
    <source>
        <dbReference type="ARBA" id="ARBA00022840"/>
    </source>
</evidence>
<keyword evidence="7 9" id="KW-0648">Protein biosynthesis</keyword>
<evidence type="ECO:0000256" key="4">
    <source>
        <dbReference type="ARBA" id="ARBA00022741"/>
    </source>
</evidence>
<keyword evidence="6 9" id="KW-0067">ATP-binding</keyword>
<dbReference type="Proteomes" id="UP000177328">
    <property type="component" value="Unassembled WGS sequence"/>
</dbReference>
<evidence type="ECO:0000313" key="13">
    <source>
        <dbReference type="Proteomes" id="UP000177328"/>
    </source>
</evidence>
<dbReference type="HAMAP" id="MF_00041">
    <property type="entry name" value="Cys_tRNA_synth"/>
    <property type="match status" value="1"/>
</dbReference>
<evidence type="ECO:0000256" key="9">
    <source>
        <dbReference type="HAMAP-Rule" id="MF_00041"/>
    </source>
</evidence>
<dbReference type="SUPFAM" id="SSF52374">
    <property type="entry name" value="Nucleotidylyl transferase"/>
    <property type="match status" value="1"/>
</dbReference>
<comment type="subcellular location">
    <subcellularLocation>
        <location evidence="9">Cytoplasm</location>
    </subcellularLocation>
</comment>
<protein>
    <recommendedName>
        <fullName evidence="9">Cysteine--tRNA ligase</fullName>
        <ecNumber evidence="9">6.1.1.16</ecNumber>
    </recommendedName>
    <alternativeName>
        <fullName evidence="9">Cysteinyl-tRNA synthetase</fullName>
        <shortName evidence="9">CysRS</shortName>
    </alternativeName>
</protein>
<name>A0A1F5KJ49_9BACT</name>
<dbReference type="EC" id="6.1.1.16" evidence="9"/>
<dbReference type="EMBL" id="MFDD01000003">
    <property type="protein sequence ID" value="OGE40966.1"/>
    <property type="molecule type" value="Genomic_DNA"/>
</dbReference>
<dbReference type="Pfam" id="PF01406">
    <property type="entry name" value="tRNA-synt_1e"/>
    <property type="match status" value="1"/>
</dbReference>
<dbReference type="InterPro" id="IPR056411">
    <property type="entry name" value="CysS_C"/>
</dbReference>
<feature type="binding site" evidence="9">
    <location>
        <position position="249"/>
    </location>
    <ligand>
        <name>Zn(2+)</name>
        <dbReference type="ChEBI" id="CHEBI:29105"/>
    </ligand>
</feature>